<keyword evidence="1" id="KW-1133">Transmembrane helix</keyword>
<dbReference type="Proteomes" id="UP000305730">
    <property type="component" value="Unassembled WGS sequence"/>
</dbReference>
<accession>A0A5S3XP90</accession>
<evidence type="ECO:0000313" key="3">
    <source>
        <dbReference type="EMBL" id="TMP59062.1"/>
    </source>
</evidence>
<gene>
    <name evidence="3" type="ORF">CWB96_10895</name>
    <name evidence="2" type="ORF">CWB97_03540</name>
</gene>
<evidence type="ECO:0000313" key="5">
    <source>
        <dbReference type="Proteomes" id="UP000307706"/>
    </source>
</evidence>
<dbReference type="InterPro" id="IPR012902">
    <property type="entry name" value="N_methyl_site"/>
</dbReference>
<proteinExistence type="predicted"/>
<evidence type="ECO:0000256" key="1">
    <source>
        <dbReference type="SAM" id="Phobius"/>
    </source>
</evidence>
<keyword evidence="1" id="KW-0472">Membrane</keyword>
<evidence type="ECO:0000313" key="4">
    <source>
        <dbReference type="Proteomes" id="UP000305730"/>
    </source>
</evidence>
<dbReference type="Proteomes" id="UP000307706">
    <property type="component" value="Unassembled WGS sequence"/>
</dbReference>
<reference evidence="5" key="2">
    <citation type="submission" date="2019-06" db="EMBL/GenBank/DDBJ databases">
        <title>Co-occurence of chitin degradation, pigmentation and bioactivity in marine Pseudoalteromonas.</title>
        <authorList>
            <person name="Sonnenschein E.C."/>
            <person name="Bech P.K."/>
        </authorList>
    </citation>
    <scope>NUCLEOTIDE SEQUENCE [LARGE SCALE GENOMIC DNA]</scope>
    <source>
        <strain evidence="5">S2231</strain>
        <strain evidence="2">S2233</strain>
    </source>
</reference>
<evidence type="ECO:0008006" key="6">
    <source>
        <dbReference type="Google" id="ProtNLM"/>
    </source>
</evidence>
<sequence length="143" mass="16173">MKSSIKGFTLIEILVASTILFTSIASVTLIYKSSLTASLKAEQRLEQAGVISILLREIQQDIRLNSKVSQLTLQGEGSIWGVEYSWLAEVEGFKSPADKFDTTSGQIERFDKRYLLWDVHLKLGSGRSVREFNYKELSWLQVP</sequence>
<dbReference type="EMBL" id="PNCK01000016">
    <property type="protein sequence ID" value="TMP45683.1"/>
    <property type="molecule type" value="Genomic_DNA"/>
</dbReference>
<dbReference type="Pfam" id="PF07963">
    <property type="entry name" value="N_methyl"/>
    <property type="match status" value="1"/>
</dbReference>
<protein>
    <recommendedName>
        <fullName evidence="6">Prepilin-type cleavage/methylation domain-containing protein</fullName>
    </recommendedName>
</protein>
<comment type="caution">
    <text evidence="3">The sequence shown here is derived from an EMBL/GenBank/DDBJ whole genome shotgun (WGS) entry which is preliminary data.</text>
</comment>
<dbReference type="OrthoDB" id="6237742at2"/>
<feature type="transmembrane region" description="Helical" evidence="1">
    <location>
        <begin position="7"/>
        <end position="31"/>
    </location>
</feature>
<dbReference type="AlphaFoldDB" id="A0A5S3XP90"/>
<keyword evidence="1" id="KW-0812">Transmembrane</keyword>
<dbReference type="RefSeq" id="WP_138595053.1">
    <property type="nucleotide sequence ID" value="NZ_PNCK01000016.1"/>
</dbReference>
<dbReference type="NCBIfam" id="TIGR02532">
    <property type="entry name" value="IV_pilin_GFxxxE"/>
    <property type="match status" value="1"/>
</dbReference>
<dbReference type="EMBL" id="PNCL01000050">
    <property type="protein sequence ID" value="TMP59062.1"/>
    <property type="molecule type" value="Genomic_DNA"/>
</dbReference>
<evidence type="ECO:0000313" key="2">
    <source>
        <dbReference type="EMBL" id="TMP45683.1"/>
    </source>
</evidence>
<reference evidence="4 5" key="1">
    <citation type="submission" date="2017-12" db="EMBL/GenBank/DDBJ databases">
        <authorList>
            <person name="Paulsen S."/>
            <person name="Gram L.K."/>
        </authorList>
    </citation>
    <scope>NUCLEOTIDE SEQUENCE [LARGE SCALE GENOMIC DNA]</scope>
    <source>
        <strain evidence="3 5">S2231</strain>
        <strain evidence="2 4">S2233</strain>
    </source>
</reference>
<organism evidence="3 5">
    <name type="scientific">Pseudoalteromonas citrea</name>
    <dbReference type="NCBI Taxonomy" id="43655"/>
    <lineage>
        <taxon>Bacteria</taxon>
        <taxon>Pseudomonadati</taxon>
        <taxon>Pseudomonadota</taxon>
        <taxon>Gammaproteobacteria</taxon>
        <taxon>Alteromonadales</taxon>
        <taxon>Pseudoalteromonadaceae</taxon>
        <taxon>Pseudoalteromonas</taxon>
    </lineage>
</organism>
<keyword evidence="4" id="KW-1185">Reference proteome</keyword>
<reference evidence="3" key="3">
    <citation type="submission" date="2019-09" db="EMBL/GenBank/DDBJ databases">
        <title>Co-occurence of chitin degradation, pigmentation and bioactivity in marine Pseudoalteromonas.</title>
        <authorList>
            <person name="Sonnenschein E.C."/>
            <person name="Bech P.K."/>
        </authorList>
    </citation>
    <scope>NUCLEOTIDE SEQUENCE</scope>
    <source>
        <strain evidence="3">S2231</strain>
        <strain evidence="4">S2233</strain>
    </source>
</reference>
<dbReference type="PROSITE" id="PS00409">
    <property type="entry name" value="PROKAR_NTER_METHYL"/>
    <property type="match status" value="1"/>
</dbReference>
<name>A0A5S3XP90_9GAMM</name>